<organism evidence="3 4">
    <name type="scientific">Litoribaculum gwangyangense</name>
    <dbReference type="NCBI Taxonomy" id="1130722"/>
    <lineage>
        <taxon>Bacteria</taxon>
        <taxon>Pseudomonadati</taxon>
        <taxon>Bacteroidota</taxon>
        <taxon>Flavobacteriia</taxon>
        <taxon>Flavobacteriales</taxon>
        <taxon>Flavobacteriaceae</taxon>
        <taxon>Litoribaculum</taxon>
    </lineage>
</organism>
<dbReference type="Gene3D" id="3.40.50.2000">
    <property type="entry name" value="Glycogen Phosphorylase B"/>
    <property type="match status" value="2"/>
</dbReference>
<dbReference type="PANTHER" id="PTHR12526:SF630">
    <property type="entry name" value="GLYCOSYLTRANSFERASE"/>
    <property type="match status" value="1"/>
</dbReference>
<reference evidence="4" key="1">
    <citation type="journal article" date="2019" name="Int. J. Syst. Evol. Microbiol.">
        <title>The Global Catalogue of Microorganisms (GCM) 10K type strain sequencing project: providing services to taxonomists for standard genome sequencing and annotation.</title>
        <authorList>
            <consortium name="The Broad Institute Genomics Platform"/>
            <consortium name="The Broad Institute Genome Sequencing Center for Infectious Disease"/>
            <person name="Wu L."/>
            <person name="Ma J."/>
        </authorList>
    </citation>
    <scope>NUCLEOTIDE SEQUENCE [LARGE SCALE GENOMIC DNA]</scope>
    <source>
        <strain evidence="4">JCM 18325</strain>
    </source>
</reference>
<comment type="caution">
    <text evidence="3">The sequence shown here is derived from an EMBL/GenBank/DDBJ whole genome shotgun (WGS) entry which is preliminary data.</text>
</comment>
<evidence type="ECO:0000259" key="2">
    <source>
        <dbReference type="Pfam" id="PF13439"/>
    </source>
</evidence>
<dbReference type="Pfam" id="PF13439">
    <property type="entry name" value="Glyco_transf_4"/>
    <property type="match status" value="1"/>
</dbReference>
<accession>A0ABP9CTA6</accession>
<name>A0ABP9CTA6_9FLAO</name>
<evidence type="ECO:0000259" key="1">
    <source>
        <dbReference type="Pfam" id="PF00534"/>
    </source>
</evidence>
<sequence length="361" mass="41931">MNKKICILTDSLSKGGAEKVAANLTISLTNKGYQVYVVSMTNVIDYQFTGNLYNFGLIKEAQNKFKAFLEFKNYFRKHKFDVIIDHRVRDKYLKEILFSKIIFRKQKVIYCIHSYNLSFYFSFLKLPRLAKFPHTKDHKFVAVCHEIKDYLNKTLNINSIHINNYLLNNTTPFENFNEDFFDEYIIGVGRLNKIKQFDKLITCYKNSNLPINKIKLLILGDGENKKVLKQLVEDLKLKDLVNFYPFRENPYGLIRNAKALVLTSKTEGFPMVLLEALSLNTPVISFDCKSGPGEIIKHGINGLLVDDQNEEALTLAINKLVDPHFYQKIKANADLDLEQFSESKAIEKWKDIFENPNKYFS</sequence>
<keyword evidence="4" id="KW-1185">Reference proteome</keyword>
<protein>
    <submittedName>
        <fullName evidence="3">Glycosyltransferase</fullName>
    </submittedName>
</protein>
<evidence type="ECO:0000313" key="4">
    <source>
        <dbReference type="Proteomes" id="UP001501433"/>
    </source>
</evidence>
<dbReference type="InterPro" id="IPR001296">
    <property type="entry name" value="Glyco_trans_1"/>
</dbReference>
<feature type="domain" description="Glycosyltransferase subfamily 4-like N-terminal" evidence="2">
    <location>
        <begin position="15"/>
        <end position="159"/>
    </location>
</feature>
<dbReference type="EMBL" id="BAABJW010000004">
    <property type="protein sequence ID" value="GAA4816283.1"/>
    <property type="molecule type" value="Genomic_DNA"/>
</dbReference>
<dbReference type="InterPro" id="IPR028098">
    <property type="entry name" value="Glyco_trans_4-like_N"/>
</dbReference>
<dbReference type="PANTHER" id="PTHR12526">
    <property type="entry name" value="GLYCOSYLTRANSFERASE"/>
    <property type="match status" value="1"/>
</dbReference>
<evidence type="ECO:0000313" key="3">
    <source>
        <dbReference type="EMBL" id="GAA4816283.1"/>
    </source>
</evidence>
<dbReference type="RefSeq" id="WP_345277458.1">
    <property type="nucleotide sequence ID" value="NZ_BAABJW010000004.1"/>
</dbReference>
<dbReference type="Pfam" id="PF00534">
    <property type="entry name" value="Glycos_transf_1"/>
    <property type="match status" value="1"/>
</dbReference>
<dbReference type="Proteomes" id="UP001501433">
    <property type="component" value="Unassembled WGS sequence"/>
</dbReference>
<dbReference type="SUPFAM" id="SSF53756">
    <property type="entry name" value="UDP-Glycosyltransferase/glycogen phosphorylase"/>
    <property type="match status" value="1"/>
</dbReference>
<feature type="domain" description="Glycosyl transferase family 1" evidence="1">
    <location>
        <begin position="182"/>
        <end position="332"/>
    </location>
</feature>
<gene>
    <name evidence="3" type="ORF">GCM10023330_25740</name>
</gene>
<proteinExistence type="predicted"/>